<proteinExistence type="predicted"/>
<accession>A0ABX7P8L0</accession>
<dbReference type="RefSeq" id="WP_206728363.1">
    <property type="nucleotide sequence ID" value="NZ_CP071090.1"/>
</dbReference>
<sequence>MRLDSALCSLGLLVSLGVPASALAEDTPPSPPVQEDANYARPAQFAVEVGGSVSRMEHPAAFIARTAVLTKPLDARHNAVRLSGGLHFNLVRGADRDDLWWINGVDWYFANDVQVLSFRPGLEKRFSLAKRLSLGVGAYGGAAEVSLPTGHIQFNQPEPNGPVQGSGFSENRARKWVFGAGGMASLHYSFGRWVYSRVQVGYTQYFQKAEGFGDGATSNRFAVSLSGPFAGALLGLSL</sequence>
<name>A0ABX7P8L0_9BACT</name>
<evidence type="ECO:0000256" key="1">
    <source>
        <dbReference type="SAM" id="SignalP"/>
    </source>
</evidence>
<feature type="chain" id="PRO_5046995427" description="Outer membrane protein beta-barrel domain-containing protein" evidence="1">
    <location>
        <begin position="25"/>
        <end position="238"/>
    </location>
</feature>
<gene>
    <name evidence="2" type="ORF">JY651_18720</name>
</gene>
<evidence type="ECO:0000313" key="2">
    <source>
        <dbReference type="EMBL" id="QSQ26821.1"/>
    </source>
</evidence>
<keyword evidence="1" id="KW-0732">Signal</keyword>
<reference evidence="2 3" key="1">
    <citation type="submission" date="2021-02" db="EMBL/GenBank/DDBJ databases">
        <title>De Novo genome assembly of isolated myxobacteria.</title>
        <authorList>
            <person name="Stevens D.C."/>
        </authorList>
    </citation>
    <scope>NUCLEOTIDE SEQUENCE [LARGE SCALE GENOMIC DNA]</scope>
    <source>
        <strain evidence="3">SCPEA02</strain>
    </source>
</reference>
<dbReference type="EMBL" id="CP071090">
    <property type="protein sequence ID" value="QSQ26821.1"/>
    <property type="molecule type" value="Genomic_DNA"/>
</dbReference>
<protein>
    <recommendedName>
        <fullName evidence="4">Outer membrane protein beta-barrel domain-containing protein</fullName>
    </recommendedName>
</protein>
<feature type="signal peptide" evidence="1">
    <location>
        <begin position="1"/>
        <end position="24"/>
    </location>
</feature>
<evidence type="ECO:0000313" key="3">
    <source>
        <dbReference type="Proteomes" id="UP000662747"/>
    </source>
</evidence>
<organism evidence="2 3">
    <name type="scientific">Pyxidicoccus parkwayensis</name>
    <dbReference type="NCBI Taxonomy" id="2813578"/>
    <lineage>
        <taxon>Bacteria</taxon>
        <taxon>Pseudomonadati</taxon>
        <taxon>Myxococcota</taxon>
        <taxon>Myxococcia</taxon>
        <taxon>Myxococcales</taxon>
        <taxon>Cystobacterineae</taxon>
        <taxon>Myxococcaceae</taxon>
        <taxon>Pyxidicoccus</taxon>
    </lineage>
</organism>
<evidence type="ECO:0008006" key="4">
    <source>
        <dbReference type="Google" id="ProtNLM"/>
    </source>
</evidence>
<dbReference type="Proteomes" id="UP000662747">
    <property type="component" value="Chromosome"/>
</dbReference>
<keyword evidence="3" id="KW-1185">Reference proteome</keyword>